<dbReference type="AlphaFoldDB" id="A0A382AJR9"/>
<accession>A0A382AJR9</accession>
<evidence type="ECO:0000313" key="1">
    <source>
        <dbReference type="EMBL" id="SVB01511.1"/>
    </source>
</evidence>
<sequence length="230" mass="26631">MKNILARGGIEFIAVLMGISLSLFLDNQSEESSKKQNEINLLKDLRVSLLQDLDYARGIHQGIKKCTNSQKILMELNCIESKKIDEKELGELIYFAGRGINSFFPRYGVYRSLVSNSEMKYIKSDSLKEKIINLYDFRFKRYENMDIVMENLYQYDFNLFLVENFSVNVLDSLDYVVENYEFDSSSFCDGSLNKKIKYINGITVAVENALENIIESMMTVDSMIKEEIIL</sequence>
<reference evidence="1" key="1">
    <citation type="submission" date="2018-05" db="EMBL/GenBank/DDBJ databases">
        <authorList>
            <person name="Lanie J.A."/>
            <person name="Ng W.-L."/>
            <person name="Kazmierczak K.M."/>
            <person name="Andrzejewski T.M."/>
            <person name="Davidsen T.M."/>
            <person name="Wayne K.J."/>
            <person name="Tettelin H."/>
            <person name="Glass J.I."/>
            <person name="Rusch D."/>
            <person name="Podicherti R."/>
            <person name="Tsui H.-C.T."/>
            <person name="Winkler M.E."/>
        </authorList>
    </citation>
    <scope>NUCLEOTIDE SEQUENCE</scope>
</reference>
<proteinExistence type="predicted"/>
<dbReference type="EMBL" id="UINC01025616">
    <property type="protein sequence ID" value="SVB01511.1"/>
    <property type="molecule type" value="Genomic_DNA"/>
</dbReference>
<name>A0A382AJR9_9ZZZZ</name>
<gene>
    <name evidence="1" type="ORF">METZ01_LOCUS154365</name>
</gene>
<protein>
    <submittedName>
        <fullName evidence="1">Uncharacterized protein</fullName>
    </submittedName>
</protein>
<organism evidence="1">
    <name type="scientific">marine metagenome</name>
    <dbReference type="NCBI Taxonomy" id="408172"/>
    <lineage>
        <taxon>unclassified sequences</taxon>
        <taxon>metagenomes</taxon>
        <taxon>ecological metagenomes</taxon>
    </lineage>
</organism>